<dbReference type="AlphaFoldDB" id="A0ABC8T2H5"/>
<feature type="region of interest" description="Disordered" evidence="1">
    <location>
        <begin position="27"/>
        <end position="93"/>
    </location>
</feature>
<protein>
    <submittedName>
        <fullName evidence="2">Uncharacterized protein</fullName>
    </submittedName>
</protein>
<feature type="compositionally biased region" description="Polar residues" evidence="1">
    <location>
        <begin position="28"/>
        <end position="49"/>
    </location>
</feature>
<accession>A0ABC8T2H5</accession>
<evidence type="ECO:0000313" key="3">
    <source>
        <dbReference type="Proteomes" id="UP001642360"/>
    </source>
</evidence>
<feature type="compositionally biased region" description="Basic and acidic residues" evidence="1">
    <location>
        <begin position="69"/>
        <end position="82"/>
    </location>
</feature>
<name>A0ABC8T2H5_9AQUA</name>
<proteinExistence type="predicted"/>
<evidence type="ECO:0000256" key="1">
    <source>
        <dbReference type="SAM" id="MobiDB-lite"/>
    </source>
</evidence>
<dbReference type="EMBL" id="CAUOFW020003636">
    <property type="protein sequence ID" value="CAK9161202.1"/>
    <property type="molecule type" value="Genomic_DNA"/>
</dbReference>
<sequence>MIGNEEDGKGITGSKCFKYKETGIDLNSHLQVPTPSQKGQNDRSIQAEQQEAADKPRVAENRAATNKGRLAEETREASERQLRASRMQQKKAI</sequence>
<evidence type="ECO:0000313" key="2">
    <source>
        <dbReference type="EMBL" id="CAK9161202.1"/>
    </source>
</evidence>
<gene>
    <name evidence="2" type="ORF">ILEXP_LOCUS29991</name>
</gene>
<reference evidence="2 3" key="1">
    <citation type="submission" date="2024-02" db="EMBL/GenBank/DDBJ databases">
        <authorList>
            <person name="Vignale AGUSTIN F."/>
            <person name="Sosa J E."/>
            <person name="Modenutti C."/>
        </authorList>
    </citation>
    <scope>NUCLEOTIDE SEQUENCE [LARGE SCALE GENOMIC DNA]</scope>
</reference>
<keyword evidence="3" id="KW-1185">Reference proteome</keyword>
<organism evidence="2 3">
    <name type="scientific">Ilex paraguariensis</name>
    <name type="common">yerba mate</name>
    <dbReference type="NCBI Taxonomy" id="185542"/>
    <lineage>
        <taxon>Eukaryota</taxon>
        <taxon>Viridiplantae</taxon>
        <taxon>Streptophyta</taxon>
        <taxon>Embryophyta</taxon>
        <taxon>Tracheophyta</taxon>
        <taxon>Spermatophyta</taxon>
        <taxon>Magnoliopsida</taxon>
        <taxon>eudicotyledons</taxon>
        <taxon>Gunneridae</taxon>
        <taxon>Pentapetalae</taxon>
        <taxon>asterids</taxon>
        <taxon>campanulids</taxon>
        <taxon>Aquifoliales</taxon>
        <taxon>Aquifoliaceae</taxon>
        <taxon>Ilex</taxon>
    </lineage>
</organism>
<dbReference type="Proteomes" id="UP001642360">
    <property type="component" value="Unassembled WGS sequence"/>
</dbReference>
<comment type="caution">
    <text evidence="2">The sequence shown here is derived from an EMBL/GenBank/DDBJ whole genome shotgun (WGS) entry which is preliminary data.</text>
</comment>